<comment type="subcellular location">
    <subcellularLocation>
        <location evidence="1">Cell membrane</location>
        <topology evidence="1">Multi-pass membrane protein</topology>
    </subcellularLocation>
</comment>
<evidence type="ECO:0000256" key="5">
    <source>
        <dbReference type="ARBA" id="ARBA00023136"/>
    </source>
</evidence>
<evidence type="ECO:0000256" key="6">
    <source>
        <dbReference type="SAM" id="Phobius"/>
    </source>
</evidence>
<keyword evidence="7" id="KW-0560">Oxidoreductase</keyword>
<accession>A0A3S3U5K1</accession>
<dbReference type="Proteomes" id="UP000288086">
    <property type="component" value="Unassembled WGS sequence"/>
</dbReference>
<organism evidence="7 8">
    <name type="scientific">Candidatus Electrothrix communis</name>
    <dbReference type="NCBI Taxonomy" id="1859133"/>
    <lineage>
        <taxon>Bacteria</taxon>
        <taxon>Pseudomonadati</taxon>
        <taxon>Thermodesulfobacteriota</taxon>
        <taxon>Desulfobulbia</taxon>
        <taxon>Desulfobulbales</taxon>
        <taxon>Desulfobulbaceae</taxon>
        <taxon>Candidatus Electrothrix</taxon>
    </lineage>
</organism>
<keyword evidence="3 6" id="KW-0812">Transmembrane</keyword>
<evidence type="ECO:0000313" key="8">
    <source>
        <dbReference type="Proteomes" id="UP000288086"/>
    </source>
</evidence>
<dbReference type="InterPro" id="IPR011743">
    <property type="entry name" value="Caa3_sub_IV"/>
</dbReference>
<dbReference type="GO" id="GO:0016491">
    <property type="term" value="F:oxidoreductase activity"/>
    <property type="evidence" value="ECO:0007669"/>
    <property type="project" value="UniProtKB-KW"/>
</dbReference>
<evidence type="ECO:0000313" key="7">
    <source>
        <dbReference type="EMBL" id="RWX44256.1"/>
    </source>
</evidence>
<keyword evidence="4 6" id="KW-1133">Transmembrane helix</keyword>
<dbReference type="AlphaFoldDB" id="A0A3S3U5K1"/>
<protein>
    <submittedName>
        <fullName evidence="7">Cytochrome c oxidase subunit 4</fullName>
        <ecNumber evidence="7">1.9.3.1</ecNumber>
    </submittedName>
</protein>
<keyword evidence="2" id="KW-1003">Cell membrane</keyword>
<evidence type="ECO:0000256" key="3">
    <source>
        <dbReference type="ARBA" id="ARBA00022692"/>
    </source>
</evidence>
<evidence type="ECO:0000256" key="2">
    <source>
        <dbReference type="ARBA" id="ARBA00022475"/>
    </source>
</evidence>
<keyword evidence="8" id="KW-1185">Reference proteome</keyword>
<gene>
    <name evidence="7" type="ORF">VT98_13883</name>
</gene>
<dbReference type="EMBL" id="MTKP01000388">
    <property type="protein sequence ID" value="RWX44256.1"/>
    <property type="molecule type" value="Genomic_DNA"/>
</dbReference>
<evidence type="ECO:0000256" key="4">
    <source>
        <dbReference type="ARBA" id="ARBA00022989"/>
    </source>
</evidence>
<reference evidence="7 8" key="1">
    <citation type="submission" date="2017-01" db="EMBL/GenBank/DDBJ databases">
        <title>The cable genome- insights into the physiology and evolution of filamentous bacteria capable of sulfide oxidation via long distance electron transfer.</title>
        <authorList>
            <person name="Schreiber L."/>
            <person name="Bjerg J.T."/>
            <person name="Boggild A."/>
            <person name="Van De Vossenberg J."/>
            <person name="Meysman F."/>
            <person name="Nielsen L.P."/>
            <person name="Schramm A."/>
            <person name="Kjeldsen K.U."/>
        </authorList>
    </citation>
    <scope>NUCLEOTIDE SEQUENCE [LARGE SCALE GENOMIC DNA]</scope>
    <source>
        <strain evidence="7">A1</strain>
    </source>
</reference>
<feature type="transmembrane region" description="Helical" evidence="6">
    <location>
        <begin position="69"/>
        <end position="90"/>
    </location>
</feature>
<feature type="transmembrane region" description="Helical" evidence="6">
    <location>
        <begin position="12"/>
        <end position="32"/>
    </location>
</feature>
<sequence>MNTQESQHIISYKVLGIVLAALLALTGVTVAVSSVDLGVFNVPVALLIASTKATLVLLFFMHMKYESRVIIVSFISAVVFLGILISLMFFDVAFRYFS</sequence>
<comment type="caution">
    <text evidence="7">The sequence shown here is derived from an EMBL/GenBank/DDBJ whole genome shotgun (WGS) entry which is preliminary data.</text>
</comment>
<evidence type="ECO:0000256" key="1">
    <source>
        <dbReference type="ARBA" id="ARBA00004651"/>
    </source>
</evidence>
<dbReference type="EC" id="1.9.3.1" evidence="7"/>
<keyword evidence="5 6" id="KW-0472">Membrane</keyword>
<proteinExistence type="predicted"/>
<dbReference type="NCBIfam" id="TIGR02229">
    <property type="entry name" value="caa3_sub_IV"/>
    <property type="match status" value="1"/>
</dbReference>
<name>A0A3S3U5K1_9BACT</name>
<dbReference type="Pfam" id="PF03626">
    <property type="entry name" value="COX4_pro"/>
    <property type="match status" value="1"/>
</dbReference>
<dbReference type="InterPro" id="IPR005171">
    <property type="entry name" value="Cyt_c_oxidase_su4_prok"/>
</dbReference>
<feature type="transmembrane region" description="Helical" evidence="6">
    <location>
        <begin position="38"/>
        <end position="60"/>
    </location>
</feature>
<dbReference type="GO" id="GO:0005886">
    <property type="term" value="C:plasma membrane"/>
    <property type="evidence" value="ECO:0007669"/>
    <property type="project" value="UniProtKB-SubCell"/>
</dbReference>